<evidence type="ECO:0000313" key="9">
    <source>
        <dbReference type="Proteomes" id="UP000192578"/>
    </source>
</evidence>
<keyword evidence="4 6" id="KW-1133">Transmembrane helix</keyword>
<organism evidence="8 9">
    <name type="scientific">Hypsibius exemplaris</name>
    <name type="common">Freshwater tardigrade</name>
    <dbReference type="NCBI Taxonomy" id="2072580"/>
    <lineage>
        <taxon>Eukaryota</taxon>
        <taxon>Metazoa</taxon>
        <taxon>Ecdysozoa</taxon>
        <taxon>Tardigrada</taxon>
        <taxon>Eutardigrada</taxon>
        <taxon>Parachela</taxon>
        <taxon>Hypsibioidea</taxon>
        <taxon>Hypsibiidae</taxon>
        <taxon>Hypsibius</taxon>
    </lineage>
</organism>
<dbReference type="PANTHER" id="PTHR31102:SF1">
    <property type="entry name" value="CATION_H+ EXCHANGER DOMAIN-CONTAINING PROTEIN"/>
    <property type="match status" value="1"/>
</dbReference>
<dbReference type="OrthoDB" id="423807at2759"/>
<evidence type="ECO:0000256" key="4">
    <source>
        <dbReference type="ARBA" id="ARBA00022989"/>
    </source>
</evidence>
<dbReference type="GO" id="GO:0016020">
    <property type="term" value="C:membrane"/>
    <property type="evidence" value="ECO:0007669"/>
    <property type="project" value="UniProtKB-SubCell"/>
</dbReference>
<proteinExistence type="inferred from homology"/>
<evidence type="ECO:0000256" key="6">
    <source>
        <dbReference type="SAM" id="Phobius"/>
    </source>
</evidence>
<feature type="transmembrane region" description="Helical" evidence="6">
    <location>
        <begin position="439"/>
        <end position="457"/>
    </location>
</feature>
<dbReference type="InterPro" id="IPR006153">
    <property type="entry name" value="Cation/H_exchanger_TM"/>
</dbReference>
<feature type="transmembrane region" description="Helical" evidence="6">
    <location>
        <begin position="184"/>
        <end position="202"/>
    </location>
</feature>
<feature type="transmembrane region" description="Helical" evidence="6">
    <location>
        <begin position="159"/>
        <end position="177"/>
    </location>
</feature>
<dbReference type="Proteomes" id="UP000192578">
    <property type="component" value="Unassembled WGS sequence"/>
</dbReference>
<comment type="subcellular location">
    <subcellularLocation>
        <location evidence="1">Membrane</location>
        <topology evidence="1">Multi-pass membrane protein</topology>
    </subcellularLocation>
</comment>
<dbReference type="Pfam" id="PF00999">
    <property type="entry name" value="Na_H_Exchanger"/>
    <property type="match status" value="1"/>
</dbReference>
<dbReference type="InterPro" id="IPR038770">
    <property type="entry name" value="Na+/solute_symporter_sf"/>
</dbReference>
<dbReference type="GO" id="GO:0015297">
    <property type="term" value="F:antiporter activity"/>
    <property type="evidence" value="ECO:0007669"/>
    <property type="project" value="InterPro"/>
</dbReference>
<feature type="transmembrane region" description="Helical" evidence="6">
    <location>
        <begin position="542"/>
        <end position="567"/>
    </location>
</feature>
<dbReference type="Gene3D" id="1.20.1530.20">
    <property type="match status" value="1"/>
</dbReference>
<dbReference type="PANTHER" id="PTHR31102">
    <property type="match status" value="1"/>
</dbReference>
<feature type="transmembrane region" description="Helical" evidence="6">
    <location>
        <begin position="381"/>
        <end position="400"/>
    </location>
</feature>
<feature type="transmembrane region" description="Helical" evidence="6">
    <location>
        <begin position="133"/>
        <end position="153"/>
    </location>
</feature>
<feature type="transmembrane region" description="Helical" evidence="6">
    <location>
        <begin position="464"/>
        <end position="482"/>
    </location>
</feature>
<evidence type="ECO:0000256" key="3">
    <source>
        <dbReference type="ARBA" id="ARBA00022692"/>
    </source>
</evidence>
<evidence type="ECO:0000313" key="8">
    <source>
        <dbReference type="EMBL" id="OQV23204.1"/>
    </source>
</evidence>
<evidence type="ECO:0000256" key="2">
    <source>
        <dbReference type="ARBA" id="ARBA00007367"/>
    </source>
</evidence>
<comment type="caution">
    <text evidence="8">The sequence shown here is derived from an EMBL/GenBank/DDBJ whole genome shotgun (WGS) entry which is preliminary data.</text>
</comment>
<dbReference type="InterPro" id="IPR051843">
    <property type="entry name" value="CPA1_transporter"/>
</dbReference>
<feature type="domain" description="Cation/H+ exchanger transmembrane" evidence="7">
    <location>
        <begin position="171"/>
        <end position="565"/>
    </location>
</feature>
<protein>
    <submittedName>
        <fullName evidence="8">Mitochondrial sodium/hydrogen exchanger 9B2</fullName>
    </submittedName>
</protein>
<dbReference type="GO" id="GO:1902600">
    <property type="term" value="P:proton transmembrane transport"/>
    <property type="evidence" value="ECO:0007669"/>
    <property type="project" value="InterPro"/>
</dbReference>
<sequence>MFETLQYLHLSNTELRPAHWYEGNHKYPEGNTAESSSLSHRVLRQFTSTLIETHEIQRMLPKSNGNPQPTVIAMQPIDWRRTNVDNGQREARNGGFVRRWTNALMLKNSPPIENPTCVQRFRRALLCPPHGSLAYNLTKIIAIIALFLAFIAILKAEALPGGNFWGLLVVTVCAMVGEEIAKKLRLPGLLGMLVAGFLLQNVPGIRAATSITPAWSSSLRSIALVIILLRAGLGLDIVVLRRLSKSVASVAFVPSTIESCAVAVASHFILGFDWLWSFVLGYLLTAVSPAVLVPSMLALQENGLGVDKGVPTLLVAASSIENVYAIEVFSVLMSVGFSTTSLTMQILQAPIEIVIGVSYGLATGVLFWFFPHNGHPSKSAYRFIILLGAGLTAVFGGNALKYSGAGPLATLIMAFIAGYEWRKSDAPSHKEVAEKLAKLWRYFQPVLFGLIGAAVSIEKIRPETVGLGIAVIFIGVLVRFFVTPFATLGANLNWKEKMFASIAWFPKATVQATLGSKVYDYTTLVLSTQTVPDPYLLRVQQIGIQMLTIAVLCIVITAPLGALGITFTQNRLLQKKKPTELEVSEREFIEEELSGGKDNMVDSLFPRNLPKKRHSEPNMRMFPDEFTFT</sequence>
<dbReference type="AlphaFoldDB" id="A0A1W0X721"/>
<reference evidence="9" key="1">
    <citation type="submission" date="2017-01" db="EMBL/GenBank/DDBJ databases">
        <title>Comparative genomics of anhydrobiosis in the tardigrade Hypsibius dujardini.</title>
        <authorList>
            <person name="Yoshida Y."/>
            <person name="Koutsovoulos G."/>
            <person name="Laetsch D."/>
            <person name="Stevens L."/>
            <person name="Kumar S."/>
            <person name="Horikawa D."/>
            <person name="Ishino K."/>
            <person name="Komine S."/>
            <person name="Tomita M."/>
            <person name="Blaxter M."/>
            <person name="Arakawa K."/>
        </authorList>
    </citation>
    <scope>NUCLEOTIDE SEQUENCE [LARGE SCALE GENOMIC DNA]</scope>
    <source>
        <strain evidence="9">Z151</strain>
    </source>
</reference>
<keyword evidence="3 6" id="KW-0812">Transmembrane</keyword>
<comment type="similarity">
    <text evidence="2">Belongs to the monovalent cation:proton antiporter 1 (CPA1) transporter (TC 2.A.36) family.</text>
</comment>
<feature type="transmembrane region" description="Helical" evidence="6">
    <location>
        <begin position="247"/>
        <end position="269"/>
    </location>
</feature>
<feature type="transmembrane region" description="Helical" evidence="6">
    <location>
        <begin position="349"/>
        <end position="369"/>
    </location>
</feature>
<gene>
    <name evidence="8" type="ORF">BV898_02937</name>
</gene>
<feature type="transmembrane region" description="Helical" evidence="6">
    <location>
        <begin position="275"/>
        <end position="299"/>
    </location>
</feature>
<name>A0A1W0X721_HYPEX</name>
<feature type="transmembrane region" description="Helical" evidence="6">
    <location>
        <begin position="311"/>
        <end position="337"/>
    </location>
</feature>
<evidence type="ECO:0000259" key="7">
    <source>
        <dbReference type="Pfam" id="PF00999"/>
    </source>
</evidence>
<keyword evidence="5 6" id="KW-0472">Membrane</keyword>
<dbReference type="EMBL" id="MTYJ01000013">
    <property type="protein sequence ID" value="OQV23204.1"/>
    <property type="molecule type" value="Genomic_DNA"/>
</dbReference>
<evidence type="ECO:0000256" key="1">
    <source>
        <dbReference type="ARBA" id="ARBA00004141"/>
    </source>
</evidence>
<feature type="transmembrane region" description="Helical" evidence="6">
    <location>
        <begin position="222"/>
        <end position="240"/>
    </location>
</feature>
<keyword evidence="9" id="KW-1185">Reference proteome</keyword>
<accession>A0A1W0X721</accession>
<evidence type="ECO:0000256" key="5">
    <source>
        <dbReference type="ARBA" id="ARBA00023136"/>
    </source>
</evidence>